<dbReference type="InterPro" id="IPR014710">
    <property type="entry name" value="RmlC-like_jellyroll"/>
</dbReference>
<dbReference type="Proteomes" id="UP000621436">
    <property type="component" value="Unassembled WGS sequence"/>
</dbReference>
<dbReference type="Gene3D" id="2.60.120.10">
    <property type="entry name" value="Jelly Rolls"/>
    <property type="match status" value="1"/>
</dbReference>
<dbReference type="InterPro" id="IPR031723">
    <property type="entry name" value="DMSP_lyase"/>
</dbReference>
<gene>
    <name evidence="1" type="ORF">I0Q91_00920</name>
</gene>
<comment type="caution">
    <text evidence="1">The sequence shown here is derived from an EMBL/GenBank/DDBJ whole genome shotgun (WGS) entry which is preliminary data.</text>
</comment>
<accession>A0A931F7M0</accession>
<evidence type="ECO:0008006" key="3">
    <source>
        <dbReference type="Google" id="ProtNLM"/>
    </source>
</evidence>
<dbReference type="GO" id="GO:0047869">
    <property type="term" value="F:dimethylpropiothetin dethiomethylase activity"/>
    <property type="evidence" value="ECO:0007669"/>
    <property type="project" value="InterPro"/>
</dbReference>
<dbReference type="InterPro" id="IPR011051">
    <property type="entry name" value="RmlC_Cupin_sf"/>
</dbReference>
<dbReference type="Pfam" id="PF16867">
    <property type="entry name" value="DMSP_lyase"/>
    <property type="match status" value="1"/>
</dbReference>
<dbReference type="EMBL" id="JADPIE010000001">
    <property type="protein sequence ID" value="MBF8435628.1"/>
    <property type="molecule type" value="Genomic_DNA"/>
</dbReference>
<protein>
    <recommendedName>
        <fullName evidence="3">Dimethlysulfonioproprionate lyase DddL</fullName>
    </recommendedName>
</protein>
<dbReference type="SUPFAM" id="SSF51182">
    <property type="entry name" value="RmlC-like cupins"/>
    <property type="match status" value="1"/>
</dbReference>
<evidence type="ECO:0000313" key="2">
    <source>
        <dbReference type="Proteomes" id="UP000621436"/>
    </source>
</evidence>
<sequence>MKNDWEALLVNYLRLYQNFNLNENHKYYEHLKTTIIEMENLLENLEIDPNSKKPMSKPVCRYLNSIIDRSLYVFPSLGYNIREIMQGLHWEHGYEELPQELADNYAYAEIASPEGPIKSQELILGMVLLGPNCNYPEHKHEKIEESYIVISGDIIHNGNAVFPPGGLIFNEEGKNHQLVTSDKGALLIYSWTAKKDVLENFEMSF</sequence>
<proteinExistence type="predicted"/>
<dbReference type="AlphaFoldDB" id="A0A931F7M0"/>
<organism evidence="1 2">
    <name type="scientific">Halonatronomonas betaini</name>
    <dbReference type="NCBI Taxonomy" id="2778430"/>
    <lineage>
        <taxon>Bacteria</taxon>
        <taxon>Bacillati</taxon>
        <taxon>Bacillota</taxon>
        <taxon>Clostridia</taxon>
        <taxon>Halanaerobiales</taxon>
        <taxon>Halarsenatibacteraceae</taxon>
        <taxon>Halonatronomonas</taxon>
    </lineage>
</organism>
<name>A0A931F7M0_9FIRM</name>
<evidence type="ECO:0000313" key="1">
    <source>
        <dbReference type="EMBL" id="MBF8435628.1"/>
    </source>
</evidence>
<keyword evidence="2" id="KW-1185">Reference proteome</keyword>
<reference evidence="1" key="1">
    <citation type="submission" date="2020-11" db="EMBL/GenBank/DDBJ databases">
        <title>Halonatronomonas betainensis gen. nov., sp. nov. a novel haloalkaliphilic representative of the family Halanaerobiacae capable of betaine degradation.</title>
        <authorList>
            <person name="Boltyanskaya Y."/>
            <person name="Kevbrin V."/>
            <person name="Detkova E."/>
            <person name="Grouzdev D.S."/>
            <person name="Koziaeva V."/>
            <person name="Zhilina T."/>
        </authorList>
    </citation>
    <scope>NUCLEOTIDE SEQUENCE</scope>
    <source>
        <strain evidence="1">Z-7014</strain>
    </source>
</reference>
<dbReference type="RefSeq" id="WP_270452271.1">
    <property type="nucleotide sequence ID" value="NZ_JADPIE010000001.1"/>
</dbReference>